<dbReference type="Proteomes" id="UP001322481">
    <property type="component" value="Chromosome"/>
</dbReference>
<reference evidence="2 3" key="1">
    <citation type="submission" date="2023-11" db="EMBL/GenBank/DDBJ databases">
        <authorList>
            <person name="Panchal A.K."/>
            <person name="Meaney J.S."/>
            <person name="Karas B.J."/>
            <person name="diCenzo G.C."/>
        </authorList>
    </citation>
    <scope>NUCLEOTIDE SEQUENCE [LARGE SCALE GENOMIC DNA]</scope>
    <source>
        <strain evidence="2 3">NZP2235</strain>
    </source>
</reference>
<feature type="region of interest" description="Disordered" evidence="1">
    <location>
        <begin position="129"/>
        <end position="149"/>
    </location>
</feature>
<protein>
    <submittedName>
        <fullName evidence="2">Uncharacterized protein</fullName>
    </submittedName>
</protein>
<name>A0ABZ0VMU8_9HYPH</name>
<evidence type="ECO:0000313" key="2">
    <source>
        <dbReference type="EMBL" id="WQB97649.1"/>
    </source>
</evidence>
<evidence type="ECO:0000313" key="3">
    <source>
        <dbReference type="Proteomes" id="UP001322481"/>
    </source>
</evidence>
<dbReference type="RefSeq" id="WP_322419416.1">
    <property type="nucleotide sequence ID" value="NZ_CP139858.1"/>
</dbReference>
<dbReference type="EMBL" id="CP139858">
    <property type="protein sequence ID" value="WQB97649.1"/>
    <property type="molecule type" value="Genomic_DNA"/>
</dbReference>
<sequence length="149" mass="16393">MRPFSSNVTEMLRRARNKAVVTPMTPPPMTTTSEAFGNGASNWIGKASVKGKLVKEDCPLAIHGGVGPRCRTWLLPCRRRVTELIVRQGWVELENLLVNTANCLCQGMPTPHAGNADTSRDLWRQGRKRTAMTNGPPPVRHSVMPLLAP</sequence>
<accession>A0ABZ0VMU8</accession>
<evidence type="ECO:0000256" key="1">
    <source>
        <dbReference type="SAM" id="MobiDB-lite"/>
    </source>
</evidence>
<gene>
    <name evidence="2" type="ORF">U0R22_001786</name>
</gene>
<keyword evidence="3" id="KW-1185">Reference proteome</keyword>
<proteinExistence type="predicted"/>
<organism evidence="2 3">
    <name type="scientific">Mesorhizobium huakuii</name>
    <dbReference type="NCBI Taxonomy" id="28104"/>
    <lineage>
        <taxon>Bacteria</taxon>
        <taxon>Pseudomonadati</taxon>
        <taxon>Pseudomonadota</taxon>
        <taxon>Alphaproteobacteria</taxon>
        <taxon>Hyphomicrobiales</taxon>
        <taxon>Phyllobacteriaceae</taxon>
        <taxon>Mesorhizobium</taxon>
    </lineage>
</organism>